<keyword evidence="2" id="KW-1185">Reference proteome</keyword>
<proteinExistence type="predicted"/>
<dbReference type="OrthoDB" id="3258311at2759"/>
<evidence type="ECO:0000313" key="1">
    <source>
        <dbReference type="EMBL" id="EJD33935.1"/>
    </source>
</evidence>
<gene>
    <name evidence="1" type="ORF">AURDEDRAFT_177001</name>
</gene>
<dbReference type="AlphaFoldDB" id="J0WNK7"/>
<reference evidence="2" key="1">
    <citation type="journal article" date="2012" name="Science">
        <title>The Paleozoic origin of enzymatic lignin decomposition reconstructed from 31 fungal genomes.</title>
        <authorList>
            <person name="Floudas D."/>
            <person name="Binder M."/>
            <person name="Riley R."/>
            <person name="Barry K."/>
            <person name="Blanchette R.A."/>
            <person name="Henrissat B."/>
            <person name="Martinez A.T."/>
            <person name="Otillar R."/>
            <person name="Spatafora J.W."/>
            <person name="Yadav J.S."/>
            <person name="Aerts A."/>
            <person name="Benoit I."/>
            <person name="Boyd A."/>
            <person name="Carlson A."/>
            <person name="Copeland A."/>
            <person name="Coutinho P.M."/>
            <person name="de Vries R.P."/>
            <person name="Ferreira P."/>
            <person name="Findley K."/>
            <person name="Foster B."/>
            <person name="Gaskell J."/>
            <person name="Glotzer D."/>
            <person name="Gorecki P."/>
            <person name="Heitman J."/>
            <person name="Hesse C."/>
            <person name="Hori C."/>
            <person name="Igarashi K."/>
            <person name="Jurgens J.A."/>
            <person name="Kallen N."/>
            <person name="Kersten P."/>
            <person name="Kohler A."/>
            <person name="Kuees U."/>
            <person name="Kumar T.K.A."/>
            <person name="Kuo A."/>
            <person name="LaButti K."/>
            <person name="Larrondo L.F."/>
            <person name="Lindquist E."/>
            <person name="Ling A."/>
            <person name="Lombard V."/>
            <person name="Lucas S."/>
            <person name="Lundell T."/>
            <person name="Martin R."/>
            <person name="McLaughlin D.J."/>
            <person name="Morgenstern I."/>
            <person name="Morin E."/>
            <person name="Murat C."/>
            <person name="Nagy L.G."/>
            <person name="Nolan M."/>
            <person name="Ohm R.A."/>
            <person name="Patyshakuliyeva A."/>
            <person name="Rokas A."/>
            <person name="Ruiz-Duenas F.J."/>
            <person name="Sabat G."/>
            <person name="Salamov A."/>
            <person name="Samejima M."/>
            <person name="Schmutz J."/>
            <person name="Slot J.C."/>
            <person name="St John F."/>
            <person name="Stenlid J."/>
            <person name="Sun H."/>
            <person name="Sun S."/>
            <person name="Syed K."/>
            <person name="Tsang A."/>
            <person name="Wiebenga A."/>
            <person name="Young D."/>
            <person name="Pisabarro A."/>
            <person name="Eastwood D.C."/>
            <person name="Martin F."/>
            <person name="Cullen D."/>
            <person name="Grigoriev I.V."/>
            <person name="Hibbett D.S."/>
        </authorList>
    </citation>
    <scope>NUCLEOTIDE SEQUENCE [LARGE SCALE GENOMIC DNA]</scope>
    <source>
        <strain evidence="2">TFB10046</strain>
    </source>
</reference>
<evidence type="ECO:0000313" key="2">
    <source>
        <dbReference type="Proteomes" id="UP000006514"/>
    </source>
</evidence>
<protein>
    <recommendedName>
        <fullName evidence="3">F-box domain-containing protein</fullName>
    </recommendedName>
</protein>
<accession>J0WNK7</accession>
<organism evidence="1 2">
    <name type="scientific">Auricularia subglabra (strain TFB-10046 / SS5)</name>
    <name type="common">White-rot fungus</name>
    <name type="synonym">Auricularia delicata (strain TFB10046)</name>
    <dbReference type="NCBI Taxonomy" id="717982"/>
    <lineage>
        <taxon>Eukaryota</taxon>
        <taxon>Fungi</taxon>
        <taxon>Dikarya</taxon>
        <taxon>Basidiomycota</taxon>
        <taxon>Agaricomycotina</taxon>
        <taxon>Agaricomycetes</taxon>
        <taxon>Auriculariales</taxon>
        <taxon>Auriculariaceae</taxon>
        <taxon>Auricularia</taxon>
    </lineage>
</organism>
<dbReference type="EMBL" id="JH688044">
    <property type="protein sequence ID" value="EJD33935.1"/>
    <property type="molecule type" value="Genomic_DNA"/>
</dbReference>
<dbReference type="InParanoid" id="J0WNK7"/>
<dbReference type="Gene3D" id="3.80.10.10">
    <property type="entry name" value="Ribonuclease Inhibitor"/>
    <property type="match status" value="1"/>
</dbReference>
<sequence length="450" mass="50692">MECTSTVVDLLNDARARTLLRYASFHNQWEALFPLHTAIYAAEPLDNEVFGELFAAIAWLLFFTRLRHLRLSGVGLPRRLIPHISRHVTLERLTLESCILEPIMIGSLHPRLQMPNITSLTIGFGGTPRSNSMECWSVVLYCVNLRQLFVYPVEDNSIVHYPSSSLFDGMSHLHYLQKLHIQGGSSLLRPLASWIRHSGDKHARLSHGHLTHFKLNTVIGTTDDELSILLDALSTFHPNVRVLVLEGIVDTAPAVTRIAYEFPQLEGLTIVRKVDMFQKTVRLCQWDMPSYAIAQVLAALPRLQHFAANLDYTRLTFGPAAFNALAYPALDSVAHIRSAYADSIDAILYEHLFSPSRVKTAEEKATCLALIEKRDCYDSLLDGPSIARPFAVYCNSLTSFAIKTDRTAFSCHIRRDTHGNAVLYDVVDKDVAGGFEAWNPLHFETWMHLD</sequence>
<evidence type="ECO:0008006" key="3">
    <source>
        <dbReference type="Google" id="ProtNLM"/>
    </source>
</evidence>
<dbReference type="InterPro" id="IPR032675">
    <property type="entry name" value="LRR_dom_sf"/>
</dbReference>
<dbReference type="Proteomes" id="UP000006514">
    <property type="component" value="Unassembled WGS sequence"/>
</dbReference>
<name>J0WNK7_AURST</name>
<dbReference type="SUPFAM" id="SSF52047">
    <property type="entry name" value="RNI-like"/>
    <property type="match status" value="1"/>
</dbReference>
<dbReference type="KEGG" id="adl:AURDEDRAFT_177001"/>